<proteinExistence type="predicted"/>
<evidence type="ECO:0000256" key="1">
    <source>
        <dbReference type="SAM" id="MobiDB-lite"/>
    </source>
</evidence>
<gene>
    <name evidence="2" type="ORF">BE04_36815</name>
</gene>
<evidence type="ECO:0000313" key="3">
    <source>
        <dbReference type="Proteomes" id="UP000075604"/>
    </source>
</evidence>
<dbReference type="EMBL" id="JELX01003192">
    <property type="protein sequence ID" value="KYF53033.1"/>
    <property type="molecule type" value="Genomic_DNA"/>
</dbReference>
<sequence>MPKQPVQDPTDVDQLSAAQIEERVEKTLAHIEAIKALWPGLERLEEDRRKRSLGRSLAVLGPPLGKLFALLRPKDGKESVLARPFHVLGDQDEGDDPERFEVELLERRLKRALAEQQVADALEDLARHLDDDALATGEAVIGPGLAALDLARTIARQNATLRAILAPVLDDFRAMTKQARKGKKPEGPKAEPPAPAPI</sequence>
<dbReference type="AlphaFoldDB" id="A0A150PBH8"/>
<organism evidence="2 3">
    <name type="scientific">Sorangium cellulosum</name>
    <name type="common">Polyangium cellulosum</name>
    <dbReference type="NCBI Taxonomy" id="56"/>
    <lineage>
        <taxon>Bacteria</taxon>
        <taxon>Pseudomonadati</taxon>
        <taxon>Myxococcota</taxon>
        <taxon>Polyangia</taxon>
        <taxon>Polyangiales</taxon>
        <taxon>Polyangiaceae</taxon>
        <taxon>Sorangium</taxon>
    </lineage>
</organism>
<protein>
    <submittedName>
        <fullName evidence="2">Uncharacterized protein</fullName>
    </submittedName>
</protein>
<feature type="region of interest" description="Disordered" evidence="1">
    <location>
        <begin position="176"/>
        <end position="198"/>
    </location>
</feature>
<accession>A0A150PBH8</accession>
<name>A0A150PBH8_SORCE</name>
<dbReference type="Proteomes" id="UP000075604">
    <property type="component" value="Unassembled WGS sequence"/>
</dbReference>
<comment type="caution">
    <text evidence="2">The sequence shown here is derived from an EMBL/GenBank/DDBJ whole genome shotgun (WGS) entry which is preliminary data.</text>
</comment>
<reference evidence="2 3" key="1">
    <citation type="submission" date="2014-02" db="EMBL/GenBank/DDBJ databases">
        <title>The small core and large imbalanced accessory genome model reveals a collaborative survival strategy of Sorangium cellulosum strains in nature.</title>
        <authorList>
            <person name="Han K."/>
            <person name="Peng R."/>
            <person name="Blom J."/>
            <person name="Li Y.-Z."/>
        </authorList>
    </citation>
    <scope>NUCLEOTIDE SEQUENCE [LARGE SCALE GENOMIC DNA]</scope>
    <source>
        <strain evidence="2 3">So0157-18</strain>
    </source>
</reference>
<evidence type="ECO:0000313" key="2">
    <source>
        <dbReference type="EMBL" id="KYF53033.1"/>
    </source>
</evidence>